<evidence type="ECO:0000259" key="5">
    <source>
        <dbReference type="SMART" id="SM00478"/>
    </source>
</evidence>
<dbReference type="GO" id="GO:0005634">
    <property type="term" value="C:nucleus"/>
    <property type="evidence" value="ECO:0007669"/>
    <property type="project" value="TreeGrafter"/>
</dbReference>
<dbReference type="EMBL" id="CM029039">
    <property type="protein sequence ID" value="KAG2647276.1"/>
    <property type="molecule type" value="Genomic_DNA"/>
</dbReference>
<evidence type="ECO:0000256" key="3">
    <source>
        <dbReference type="ARBA" id="ARBA00044632"/>
    </source>
</evidence>
<dbReference type="InterPro" id="IPR011257">
    <property type="entry name" value="DNA_glycosylase"/>
</dbReference>
<organism evidence="6 7">
    <name type="scientific">Panicum virgatum</name>
    <name type="common">Blackwell switchgrass</name>
    <dbReference type="NCBI Taxonomy" id="38727"/>
    <lineage>
        <taxon>Eukaryota</taxon>
        <taxon>Viridiplantae</taxon>
        <taxon>Streptophyta</taxon>
        <taxon>Embryophyta</taxon>
        <taxon>Tracheophyta</taxon>
        <taxon>Spermatophyta</taxon>
        <taxon>Magnoliopsida</taxon>
        <taxon>Liliopsida</taxon>
        <taxon>Poales</taxon>
        <taxon>Poaceae</taxon>
        <taxon>PACMAD clade</taxon>
        <taxon>Panicoideae</taxon>
        <taxon>Panicodae</taxon>
        <taxon>Paniceae</taxon>
        <taxon>Panicinae</taxon>
        <taxon>Panicum</taxon>
        <taxon>Panicum sect. Hiantes</taxon>
    </lineage>
</organism>
<reference evidence="6" key="1">
    <citation type="submission" date="2020-05" db="EMBL/GenBank/DDBJ databases">
        <title>WGS assembly of Panicum virgatum.</title>
        <authorList>
            <person name="Lovell J.T."/>
            <person name="Jenkins J."/>
            <person name="Shu S."/>
            <person name="Juenger T.E."/>
            <person name="Schmutz J."/>
        </authorList>
    </citation>
    <scope>NUCLEOTIDE SEQUENCE</scope>
    <source>
        <strain evidence="6">AP13</strain>
    </source>
</reference>
<feature type="domain" description="HhH-GPD" evidence="5">
    <location>
        <begin position="265"/>
        <end position="430"/>
    </location>
</feature>
<dbReference type="GO" id="GO:0140078">
    <property type="term" value="F:class I DNA-(apurinic or apyrimidinic site) endonuclease activity"/>
    <property type="evidence" value="ECO:0007669"/>
    <property type="project" value="UniProtKB-EC"/>
</dbReference>
<feature type="region of interest" description="Disordered" evidence="4">
    <location>
        <begin position="228"/>
        <end position="262"/>
    </location>
</feature>
<evidence type="ECO:0000313" key="7">
    <source>
        <dbReference type="Proteomes" id="UP000823388"/>
    </source>
</evidence>
<evidence type="ECO:0000313" key="6">
    <source>
        <dbReference type="EMBL" id="KAG2647276.1"/>
    </source>
</evidence>
<dbReference type="GO" id="GO:0006285">
    <property type="term" value="P:base-excision repair, AP site formation"/>
    <property type="evidence" value="ECO:0007669"/>
    <property type="project" value="TreeGrafter"/>
</dbReference>
<keyword evidence="7" id="KW-1185">Reference proteome</keyword>
<dbReference type="GO" id="GO:0034039">
    <property type="term" value="F:8-oxo-7,8-dihydroguanine DNA N-glycosylase activity"/>
    <property type="evidence" value="ECO:0007669"/>
    <property type="project" value="TreeGrafter"/>
</dbReference>
<proteinExistence type="inferred from homology"/>
<name>A0A8T0WNI7_PANVG</name>
<feature type="compositionally biased region" description="Polar residues" evidence="4">
    <location>
        <begin position="232"/>
        <end position="262"/>
    </location>
</feature>
<dbReference type="AlphaFoldDB" id="A0A8T0WNI7"/>
<gene>
    <name evidence="6" type="ORF">PVAP13_2KG580300</name>
</gene>
<evidence type="ECO:0000256" key="1">
    <source>
        <dbReference type="ARBA" id="ARBA00010679"/>
    </source>
</evidence>
<protein>
    <recommendedName>
        <fullName evidence="2">DNA-(apurinic or apyrimidinic site) lyase</fullName>
        <ecNumber evidence="2">4.2.99.18</ecNumber>
    </recommendedName>
</protein>
<sequence>MPLPNPTGGDPAARPQLHAGPRVELELLLPPGGAAPFDLAAAVCSHGLFMMAPNRWDPAARALVRPLRLASDRSVSLLARVSAHPARPGTALLVAVEGAGVLSSLDQDYILEQVRRMLRLSEEDGAAVAEFQAMHAAAREAGFGRIFRSPTLFEDMVKCILLCNCQWARTLSMATALCELQLELRRSSSIEDFQSRTPPIREPERKHRKRQCVRVKLETRFAEDKLEGLTLPSGTSNDSTQSETNEDLSSLHSAASGTGSKCDSLPSFNTSELSLNNVPGLEDCIGDFPTPEELANLDEDLLAKRCSLGYRAKRIVMLARGIVEGKVSLQKLEETCKISVPAAEELSTIESTYERLNIELSAISGFGPFTRANVLMCMGFNHTIPADTETIRHLKQIHKRPSTVSSVHKELDKIYGKYSPFQFLAYWFELWSFYDKQFGKISDMEPSNYRLFTASNLKKAKKKKKEASRTG</sequence>
<dbReference type="PANTHER" id="PTHR10242">
    <property type="entry name" value="8-OXOGUANINE DNA GLYCOSYLASE"/>
    <property type="match status" value="1"/>
</dbReference>
<dbReference type="Gene3D" id="1.10.340.30">
    <property type="entry name" value="Hypothetical protein, domain 2"/>
    <property type="match status" value="1"/>
</dbReference>
<feature type="region of interest" description="Disordered" evidence="4">
    <location>
        <begin position="191"/>
        <end position="211"/>
    </location>
</feature>
<dbReference type="SMART" id="SM00478">
    <property type="entry name" value="ENDO3c"/>
    <property type="match status" value="1"/>
</dbReference>
<dbReference type="Proteomes" id="UP000823388">
    <property type="component" value="Chromosome 2K"/>
</dbReference>
<comment type="similarity">
    <text evidence="1">Belongs to the type-1 OGG1 family.</text>
</comment>
<evidence type="ECO:0000256" key="2">
    <source>
        <dbReference type="ARBA" id="ARBA00012720"/>
    </source>
</evidence>
<dbReference type="PANTHER" id="PTHR10242:SF4">
    <property type="entry name" value="OS07G0657600 PROTEIN"/>
    <property type="match status" value="1"/>
</dbReference>
<dbReference type="OrthoDB" id="4951845at2759"/>
<dbReference type="InterPro" id="IPR052054">
    <property type="entry name" value="Oxidative_DNA_repair_enzyme"/>
</dbReference>
<evidence type="ECO:0000256" key="4">
    <source>
        <dbReference type="SAM" id="MobiDB-lite"/>
    </source>
</evidence>
<comment type="catalytic activity">
    <reaction evidence="3">
        <text>2'-deoxyribonucleotide-(2'-deoxyribose 5'-phosphate)-2'-deoxyribonucleotide-DNA = a 3'-end 2'-deoxyribonucleotide-(2,3-dehydro-2,3-deoxyribose 5'-phosphate)-DNA + a 5'-end 5'-phospho-2'-deoxyribonucleoside-DNA + H(+)</text>
        <dbReference type="Rhea" id="RHEA:66592"/>
        <dbReference type="Rhea" id="RHEA-COMP:13180"/>
        <dbReference type="Rhea" id="RHEA-COMP:16897"/>
        <dbReference type="Rhea" id="RHEA-COMP:17067"/>
        <dbReference type="ChEBI" id="CHEBI:15378"/>
        <dbReference type="ChEBI" id="CHEBI:136412"/>
        <dbReference type="ChEBI" id="CHEBI:157695"/>
        <dbReference type="ChEBI" id="CHEBI:167181"/>
        <dbReference type="EC" id="4.2.99.18"/>
    </reaction>
</comment>
<comment type="caution">
    <text evidence="6">The sequence shown here is derived from an EMBL/GenBank/DDBJ whole genome shotgun (WGS) entry which is preliminary data.</text>
</comment>
<dbReference type="EC" id="4.2.99.18" evidence="2"/>
<dbReference type="InterPro" id="IPR003265">
    <property type="entry name" value="HhH-GPD_domain"/>
</dbReference>
<accession>A0A8T0WNI7</accession>
<dbReference type="SUPFAM" id="SSF48150">
    <property type="entry name" value="DNA-glycosylase"/>
    <property type="match status" value="1"/>
</dbReference>